<feature type="binding site" evidence="10">
    <location>
        <position position="19"/>
    </location>
    <ligand>
        <name>ATP</name>
        <dbReference type="ChEBI" id="CHEBI:30616"/>
    </ligand>
</feature>
<dbReference type="FunFam" id="3.40.50.300:FF:000372">
    <property type="entry name" value="Adenylate kinase isoenzyme 6 homolog"/>
    <property type="match status" value="1"/>
</dbReference>
<dbReference type="GO" id="GO:0005737">
    <property type="term" value="C:cytoplasm"/>
    <property type="evidence" value="ECO:0007669"/>
    <property type="project" value="UniProtKB-SubCell"/>
</dbReference>
<dbReference type="GO" id="GO:0034599">
    <property type="term" value="P:cellular response to oxidative stress"/>
    <property type="evidence" value="ECO:0007669"/>
    <property type="project" value="EnsemblFungi"/>
</dbReference>
<dbReference type="GO" id="GO:0016887">
    <property type="term" value="F:ATP hydrolysis activity"/>
    <property type="evidence" value="ECO:0007669"/>
    <property type="project" value="UniProtKB-UniRule"/>
</dbReference>
<dbReference type="PANTHER" id="PTHR12595">
    <property type="entry name" value="POS9-ACTIVATING FACTOR FAP7-RELATED"/>
    <property type="match status" value="1"/>
</dbReference>
<dbReference type="GO" id="GO:0005634">
    <property type="term" value="C:nucleus"/>
    <property type="evidence" value="ECO:0007669"/>
    <property type="project" value="UniProtKB-SubCell"/>
</dbReference>
<feature type="binding site" evidence="10">
    <location>
        <position position="114"/>
    </location>
    <ligand>
        <name>ATP</name>
        <dbReference type="ChEBI" id="CHEBI:30616"/>
    </ligand>
</feature>
<dbReference type="GO" id="GO:0005524">
    <property type="term" value="F:ATP binding"/>
    <property type="evidence" value="ECO:0007669"/>
    <property type="project" value="UniProtKB-KW"/>
</dbReference>
<dbReference type="AlphaFoldDB" id="A0A1D2VQ56"/>
<evidence type="ECO:0000256" key="8">
    <source>
        <dbReference type="ARBA" id="ARBA00022840"/>
    </source>
</evidence>
<feature type="region of interest" description="LID" evidence="10">
    <location>
        <begin position="113"/>
        <end position="123"/>
    </location>
</feature>
<dbReference type="EC" id="2.7.4.3" evidence="10"/>
<feature type="binding site" evidence="10">
    <location>
        <position position="17"/>
    </location>
    <ligand>
        <name>ATP</name>
        <dbReference type="ChEBI" id="CHEBI:30616"/>
    </ligand>
</feature>
<gene>
    <name evidence="11" type="ORF">ASCRUDRAFT_5628</name>
</gene>
<evidence type="ECO:0000313" key="11">
    <source>
        <dbReference type="EMBL" id="ODV63677.1"/>
    </source>
</evidence>
<keyword evidence="2 10" id="KW-0963">Cytoplasm</keyword>
<feature type="binding site" evidence="10">
    <location>
        <position position="21"/>
    </location>
    <ligand>
        <name>ATP</name>
        <dbReference type="ChEBI" id="CHEBI:30616"/>
    </ligand>
</feature>
<comment type="catalytic activity">
    <reaction evidence="1 10">
        <text>AMP + ATP = 2 ADP</text>
        <dbReference type="Rhea" id="RHEA:12973"/>
        <dbReference type="ChEBI" id="CHEBI:30616"/>
        <dbReference type="ChEBI" id="CHEBI:456215"/>
        <dbReference type="ChEBI" id="CHEBI:456216"/>
        <dbReference type="EC" id="2.7.4.3"/>
    </reaction>
</comment>
<comment type="function">
    <text evidence="10">Broad-specificity nucleoside monophosphate (NMP) kinase that catalyzes the reversible transfer of the terminal phosphate group between nucleoside triphosphates and monophosphates. Has also ATPase activity. Involved in the late cytoplasmic maturation steps of the 40S ribosomal particles, specifically 18S rRNA maturation. While NMP activity is not required for ribosome maturation, ATPase activity is. Associates transiently with small ribosomal subunit protein uS11. ATP hydrolysis breaks the interaction with uS11. May temporarily remove uS11 from the ribosome to enable a conformational change of the ribosomal RNA that is needed for the final maturation step of the small ribosomal subunit. Its NMP activity may have a role in nuclear energy homeostasis.</text>
</comment>
<protein>
    <recommendedName>
        <fullName evidence="10">Adenylate kinase isoenzyme 6 homolog</fullName>
        <shortName evidence="10">AK6</shortName>
        <ecNumber evidence="10">2.7.4.3</ecNumber>
    </recommendedName>
    <alternativeName>
        <fullName evidence="10">Dual activity adenylate kinase/ATPase</fullName>
        <shortName evidence="10">AK/ATPase</shortName>
    </alternativeName>
</protein>
<comment type="subcellular location">
    <subcellularLocation>
        <location evidence="10">Cytoplasm</location>
    </subcellularLocation>
    <subcellularLocation>
        <location evidence="10">Nucleus</location>
    </subcellularLocation>
</comment>
<comment type="caution">
    <text evidence="10">Lacks conserved residue(s) required for the propagation of feature annotation.</text>
</comment>
<dbReference type="EMBL" id="KV454475">
    <property type="protein sequence ID" value="ODV63677.1"/>
    <property type="molecule type" value="Genomic_DNA"/>
</dbReference>
<evidence type="ECO:0000256" key="5">
    <source>
        <dbReference type="ARBA" id="ARBA00022679"/>
    </source>
</evidence>
<dbReference type="OrthoDB" id="10251185at2759"/>
<evidence type="ECO:0000256" key="2">
    <source>
        <dbReference type="ARBA" id="ARBA00022490"/>
    </source>
</evidence>
<dbReference type="Proteomes" id="UP000095038">
    <property type="component" value="Unassembled WGS sequence"/>
</dbReference>
<dbReference type="GO" id="GO:0004017">
    <property type="term" value="F:AMP kinase activity"/>
    <property type="evidence" value="ECO:0007669"/>
    <property type="project" value="UniProtKB-UniRule"/>
</dbReference>
<dbReference type="InParanoid" id="A0A1D2VQ56"/>
<keyword evidence="8 10" id="KW-0067">ATP-binding</keyword>
<dbReference type="Gene3D" id="3.40.50.300">
    <property type="entry name" value="P-loop containing nucleotide triphosphate hydrolases"/>
    <property type="match status" value="1"/>
</dbReference>
<dbReference type="RefSeq" id="XP_020049984.1">
    <property type="nucleotide sequence ID" value="XM_020191181.1"/>
</dbReference>
<comment type="similarity">
    <text evidence="10">Belongs to the adenylate kinase family. AK6 subfamily.</text>
</comment>
<dbReference type="FunCoup" id="A0A1D2VQ56">
    <property type="interactions" value="843"/>
</dbReference>
<dbReference type="GO" id="GO:0000462">
    <property type="term" value="P:maturation of SSU-rRNA from tricistronic rRNA transcript (SSU-rRNA, 5.8S rRNA, LSU-rRNA)"/>
    <property type="evidence" value="ECO:0007669"/>
    <property type="project" value="EnsemblFungi"/>
</dbReference>
<keyword evidence="9 10" id="KW-0539">Nucleus</keyword>
<dbReference type="InterPro" id="IPR020618">
    <property type="entry name" value="Adenyl_kinase_AK6"/>
</dbReference>
<evidence type="ECO:0000256" key="7">
    <source>
        <dbReference type="ARBA" id="ARBA00022777"/>
    </source>
</evidence>
<evidence type="ECO:0000256" key="4">
    <source>
        <dbReference type="ARBA" id="ARBA00022552"/>
    </source>
</evidence>
<organism evidence="11 12">
    <name type="scientific">Ascoidea rubescens DSM 1968</name>
    <dbReference type="NCBI Taxonomy" id="1344418"/>
    <lineage>
        <taxon>Eukaryota</taxon>
        <taxon>Fungi</taxon>
        <taxon>Dikarya</taxon>
        <taxon>Ascomycota</taxon>
        <taxon>Saccharomycotina</taxon>
        <taxon>Saccharomycetes</taxon>
        <taxon>Ascoideaceae</taxon>
        <taxon>Ascoidea</taxon>
    </lineage>
</organism>
<dbReference type="SUPFAM" id="SSF52540">
    <property type="entry name" value="P-loop containing nucleoside triphosphate hydrolases"/>
    <property type="match status" value="1"/>
</dbReference>
<reference evidence="12" key="1">
    <citation type="submission" date="2016-05" db="EMBL/GenBank/DDBJ databases">
        <title>Comparative genomics of biotechnologically important yeasts.</title>
        <authorList>
            <consortium name="DOE Joint Genome Institute"/>
            <person name="Riley R."/>
            <person name="Haridas S."/>
            <person name="Wolfe K.H."/>
            <person name="Lopes M.R."/>
            <person name="Hittinger C.T."/>
            <person name="Goker M."/>
            <person name="Salamov A."/>
            <person name="Wisecaver J."/>
            <person name="Long T.M."/>
            <person name="Aerts A.L."/>
            <person name="Barry K."/>
            <person name="Choi C."/>
            <person name="Clum A."/>
            <person name="Coughlan A.Y."/>
            <person name="Deshpande S."/>
            <person name="Douglass A.P."/>
            <person name="Hanson S.J."/>
            <person name="Klenk H.-P."/>
            <person name="Labutti K."/>
            <person name="Lapidus A."/>
            <person name="Lindquist E."/>
            <person name="Lipzen A."/>
            <person name="Meier-Kolthoff J.P."/>
            <person name="Ohm R.A."/>
            <person name="Otillar R.P."/>
            <person name="Pangilinan J."/>
            <person name="Peng Y."/>
            <person name="Rokas A."/>
            <person name="Rosa C.A."/>
            <person name="Scheuner C."/>
            <person name="Sibirny A.A."/>
            <person name="Slot J.C."/>
            <person name="Stielow J.B."/>
            <person name="Sun H."/>
            <person name="Kurtzman C.P."/>
            <person name="Blackwell M."/>
            <person name="Grigoriev I.V."/>
            <person name="Jeffries T.W."/>
        </authorList>
    </citation>
    <scope>NUCLEOTIDE SEQUENCE [LARGE SCALE GENOMIC DNA]</scope>
    <source>
        <strain evidence="12">DSM 1968</strain>
    </source>
</reference>
<keyword evidence="3 10" id="KW-0690">Ribosome biogenesis</keyword>
<dbReference type="HAMAP" id="MF_00039">
    <property type="entry name" value="Adenylate_kinase_AK6"/>
    <property type="match status" value="1"/>
</dbReference>
<keyword evidence="5 10" id="KW-0808">Transferase</keyword>
<sequence length="185" mass="21239">MSSERHFPNIIITGTPGCGKTSHCEMLVGMLAEVKHFSISDIAKERKCIAAHDKLRDCDIVDEDKLLDEIEDDLEEGGILVDWHACEIFPESLIDLVVVLRCKTDVIYDRLTERGYKNSKIQENLDVEIMEIIVEEARDNYDSSIIVELESNTMEDLEQNCDKISKWFYNFPTNSENDYLRGITS</sequence>
<comment type="subunit">
    <text evidence="10">Interacts with small ribosomal subunit protein uS11. Not a structural component of 43S pre-ribosomes, but transiently interacts with them by binding to uS11.</text>
</comment>
<feature type="region of interest" description="NMPbind" evidence="10">
    <location>
        <begin position="38"/>
        <end position="61"/>
    </location>
</feature>
<evidence type="ECO:0000313" key="12">
    <source>
        <dbReference type="Proteomes" id="UP000095038"/>
    </source>
</evidence>
<accession>A0A1D2VQ56</accession>
<feature type="binding site" evidence="10">
    <location>
        <position position="22"/>
    </location>
    <ligand>
        <name>ATP</name>
        <dbReference type="ChEBI" id="CHEBI:30616"/>
    </ligand>
</feature>
<comment type="catalytic activity">
    <reaction evidence="10">
        <text>ATP + H2O = ADP + phosphate + H(+)</text>
        <dbReference type="Rhea" id="RHEA:13065"/>
        <dbReference type="ChEBI" id="CHEBI:15377"/>
        <dbReference type="ChEBI" id="CHEBI:15378"/>
        <dbReference type="ChEBI" id="CHEBI:30616"/>
        <dbReference type="ChEBI" id="CHEBI:43474"/>
        <dbReference type="ChEBI" id="CHEBI:456216"/>
    </reaction>
</comment>
<dbReference type="PANTHER" id="PTHR12595:SF0">
    <property type="entry name" value="ADENYLATE KINASE ISOENZYME 6"/>
    <property type="match status" value="1"/>
</dbReference>
<proteinExistence type="inferred from homology"/>
<keyword evidence="11" id="KW-0378">Hydrolase</keyword>
<evidence type="ECO:0000256" key="10">
    <source>
        <dbReference type="HAMAP-Rule" id="MF_03173"/>
    </source>
</evidence>
<evidence type="ECO:0000256" key="3">
    <source>
        <dbReference type="ARBA" id="ARBA00022517"/>
    </source>
</evidence>
<evidence type="ECO:0000256" key="6">
    <source>
        <dbReference type="ARBA" id="ARBA00022741"/>
    </source>
</evidence>
<feature type="binding site" evidence="10">
    <location>
        <position position="20"/>
    </location>
    <ligand>
        <name>ATP</name>
        <dbReference type="ChEBI" id="CHEBI:30616"/>
    </ligand>
</feature>
<keyword evidence="12" id="KW-1185">Reference proteome</keyword>
<name>A0A1D2VQ56_9ASCO</name>
<dbReference type="Pfam" id="PF13238">
    <property type="entry name" value="AAA_18"/>
    <property type="match status" value="1"/>
</dbReference>
<keyword evidence="7 10" id="KW-0418">Kinase</keyword>
<evidence type="ECO:0000256" key="1">
    <source>
        <dbReference type="ARBA" id="ARBA00000582"/>
    </source>
</evidence>
<dbReference type="STRING" id="1344418.A0A1D2VQ56"/>
<keyword evidence="4 10" id="KW-0698">rRNA processing</keyword>
<dbReference type="InterPro" id="IPR027417">
    <property type="entry name" value="P-loop_NTPase"/>
</dbReference>
<keyword evidence="6 10" id="KW-0547">Nucleotide-binding</keyword>
<evidence type="ECO:0000256" key="9">
    <source>
        <dbReference type="ARBA" id="ARBA00023242"/>
    </source>
</evidence>
<dbReference type="GeneID" id="30964817"/>